<accession>A0ABV6YJ65</accession>
<sequence>MSRHRFAYVALGLVLPALLAASSVEASAPRVILAEDFGSVW</sequence>
<name>A0ABV6YJ65_UNCEI</name>
<evidence type="ECO:0000313" key="2">
    <source>
        <dbReference type="EMBL" id="MFC1572362.1"/>
    </source>
</evidence>
<feature type="signal peptide" evidence="1">
    <location>
        <begin position="1"/>
        <end position="26"/>
    </location>
</feature>
<reference evidence="2 3" key="1">
    <citation type="submission" date="2024-09" db="EMBL/GenBank/DDBJ databases">
        <authorList>
            <person name="D'Angelo T."/>
        </authorList>
    </citation>
    <scope>NUCLEOTIDE SEQUENCE [LARGE SCALE GENOMIC DNA]</scope>
    <source>
        <strain evidence="2">SAG AM-320-E07</strain>
    </source>
</reference>
<organism evidence="2 3">
    <name type="scientific">Eiseniibacteriota bacterium</name>
    <dbReference type="NCBI Taxonomy" id="2212470"/>
    <lineage>
        <taxon>Bacteria</taxon>
        <taxon>Candidatus Eiseniibacteriota</taxon>
    </lineage>
</organism>
<comment type="caution">
    <text evidence="2">The sequence shown here is derived from an EMBL/GenBank/DDBJ whole genome shotgun (WGS) entry which is preliminary data.</text>
</comment>
<feature type="chain" id="PRO_5046123318" description="ABC transporter substrate-binding protein" evidence="1">
    <location>
        <begin position="27"/>
        <end position="41"/>
    </location>
</feature>
<dbReference type="Proteomes" id="UP001593833">
    <property type="component" value="Unassembled WGS sequence"/>
</dbReference>
<evidence type="ECO:0000256" key="1">
    <source>
        <dbReference type="SAM" id="SignalP"/>
    </source>
</evidence>
<protein>
    <recommendedName>
        <fullName evidence="4">ABC transporter substrate-binding protein</fullName>
    </recommendedName>
</protein>
<keyword evidence="3" id="KW-1185">Reference proteome</keyword>
<keyword evidence="1" id="KW-0732">Signal</keyword>
<proteinExistence type="predicted"/>
<dbReference type="EMBL" id="JBHPKH010000013">
    <property type="protein sequence ID" value="MFC1572362.1"/>
    <property type="molecule type" value="Genomic_DNA"/>
</dbReference>
<evidence type="ECO:0008006" key="4">
    <source>
        <dbReference type="Google" id="ProtNLM"/>
    </source>
</evidence>
<evidence type="ECO:0000313" key="3">
    <source>
        <dbReference type="Proteomes" id="UP001593833"/>
    </source>
</evidence>
<gene>
    <name evidence="2" type="ORF">ACFL6M_02075</name>
</gene>